<dbReference type="HOGENOM" id="CLU_1162704_0_0_1"/>
<protein>
    <submittedName>
        <fullName evidence="2">Uncharacterized protein</fullName>
    </submittedName>
</protein>
<feature type="compositionally biased region" description="Acidic residues" evidence="1">
    <location>
        <begin position="10"/>
        <end position="30"/>
    </location>
</feature>
<reference evidence="2" key="1">
    <citation type="submission" date="2015-04" db="UniProtKB">
        <authorList>
            <consortium name="EnsemblPlants"/>
        </authorList>
    </citation>
    <scope>IDENTIFICATION</scope>
</reference>
<evidence type="ECO:0000313" key="3">
    <source>
        <dbReference type="Proteomes" id="UP000008021"/>
    </source>
</evidence>
<dbReference type="Proteomes" id="UP000008021">
    <property type="component" value="Chromosome 4"/>
</dbReference>
<feature type="region of interest" description="Disordered" evidence="1">
    <location>
        <begin position="1"/>
        <end position="53"/>
    </location>
</feature>
<dbReference type="AlphaFoldDB" id="A0A0E0DHT6"/>
<proteinExistence type="predicted"/>
<sequence length="239" mass="26726">MPRKVVSGPDYDDEYDDDYDEYDEDYDDYGETGHSGDIQHPVKEEKESSKKSSSTVPVLWRCSMCMFDNHESMVYFHGIPSGFGTPSMPKSDCTKMPVNTRTTDFDGDPEIKNASISHEKVGSTQYTSAGSSSGAGKKVKHIALPEDVPVERTAQLISDHFQLKEDQSSRATSSAQNEDVAQKLSSDIQKLGLEKNEVDTAKPYLPEEYKPEKWMFANEESGVLSQLNLAIVCYTHLLF</sequence>
<dbReference type="EnsemblPlants" id="OMERI04G19650.2">
    <property type="protein sequence ID" value="OMERI04G19650.2"/>
    <property type="gene ID" value="OMERI04G19650"/>
</dbReference>
<evidence type="ECO:0000256" key="1">
    <source>
        <dbReference type="SAM" id="MobiDB-lite"/>
    </source>
</evidence>
<evidence type="ECO:0000313" key="2">
    <source>
        <dbReference type="EnsemblPlants" id="OMERI04G19650.2"/>
    </source>
</evidence>
<name>A0A0E0DHT6_9ORYZ</name>
<keyword evidence="3" id="KW-1185">Reference proteome</keyword>
<accession>A0A0E0DHT6</accession>
<organism evidence="2">
    <name type="scientific">Oryza meridionalis</name>
    <dbReference type="NCBI Taxonomy" id="40149"/>
    <lineage>
        <taxon>Eukaryota</taxon>
        <taxon>Viridiplantae</taxon>
        <taxon>Streptophyta</taxon>
        <taxon>Embryophyta</taxon>
        <taxon>Tracheophyta</taxon>
        <taxon>Spermatophyta</taxon>
        <taxon>Magnoliopsida</taxon>
        <taxon>Liliopsida</taxon>
        <taxon>Poales</taxon>
        <taxon>Poaceae</taxon>
        <taxon>BOP clade</taxon>
        <taxon>Oryzoideae</taxon>
        <taxon>Oryzeae</taxon>
        <taxon>Oryzinae</taxon>
        <taxon>Oryza</taxon>
    </lineage>
</organism>
<reference evidence="2" key="2">
    <citation type="submission" date="2018-05" db="EMBL/GenBank/DDBJ databases">
        <title>OmerRS3 (Oryza meridionalis Reference Sequence Version 3).</title>
        <authorList>
            <person name="Zhang J."/>
            <person name="Kudrna D."/>
            <person name="Lee S."/>
            <person name="Talag J."/>
            <person name="Welchert J."/>
            <person name="Wing R.A."/>
        </authorList>
    </citation>
    <scope>NUCLEOTIDE SEQUENCE [LARGE SCALE GENOMIC DNA]</scope>
    <source>
        <strain evidence="2">cv. OR44</strain>
    </source>
</reference>
<feature type="compositionally biased region" description="Basic and acidic residues" evidence="1">
    <location>
        <begin position="40"/>
        <end position="50"/>
    </location>
</feature>
<dbReference type="eggNOG" id="KOG0458">
    <property type="taxonomic scope" value="Eukaryota"/>
</dbReference>
<dbReference type="STRING" id="40149.A0A0E0DHT6"/>
<dbReference type="Gramene" id="OMERI04G19650.2">
    <property type="protein sequence ID" value="OMERI04G19650.2"/>
    <property type="gene ID" value="OMERI04G19650"/>
</dbReference>